<dbReference type="InterPro" id="IPR001680">
    <property type="entry name" value="WD40_rpt"/>
</dbReference>
<dbReference type="SUPFAM" id="SSF50978">
    <property type="entry name" value="WD40 repeat-like"/>
    <property type="match status" value="1"/>
</dbReference>
<dbReference type="SMART" id="SM00320">
    <property type="entry name" value="WD40"/>
    <property type="match status" value="6"/>
</dbReference>
<evidence type="ECO:0000256" key="1">
    <source>
        <dbReference type="ARBA" id="ARBA00004259"/>
    </source>
</evidence>
<dbReference type="PROSITE" id="PS50082">
    <property type="entry name" value="WD_REPEATS_2"/>
    <property type="match status" value="4"/>
</dbReference>
<keyword evidence="7" id="KW-0539">Nucleus</keyword>
<dbReference type="GO" id="GO:0005198">
    <property type="term" value="F:structural molecule activity"/>
    <property type="evidence" value="ECO:0007669"/>
    <property type="project" value="InterPro"/>
</dbReference>
<evidence type="ECO:0000256" key="7">
    <source>
        <dbReference type="ARBA" id="ARBA00023242"/>
    </source>
</evidence>
<dbReference type="PROSITE" id="PS50294">
    <property type="entry name" value="WD_REPEATS_REGION"/>
    <property type="match status" value="2"/>
</dbReference>
<dbReference type="GO" id="GO:0015031">
    <property type="term" value="P:protein transport"/>
    <property type="evidence" value="ECO:0007669"/>
    <property type="project" value="UniProtKB-KW"/>
</dbReference>
<gene>
    <name evidence="9" type="ORF">NAES01612_LOCUS10805</name>
</gene>
<evidence type="ECO:0000256" key="5">
    <source>
        <dbReference type="ARBA" id="ARBA00022737"/>
    </source>
</evidence>
<feature type="repeat" description="WD" evidence="8">
    <location>
        <begin position="219"/>
        <end position="264"/>
    </location>
</feature>
<dbReference type="GO" id="GO:0035859">
    <property type="term" value="C:Seh1-associated complex"/>
    <property type="evidence" value="ECO:0007669"/>
    <property type="project" value="TreeGrafter"/>
</dbReference>
<dbReference type="AlphaFoldDB" id="A0A7S4KT93"/>
<evidence type="ECO:0008006" key="10">
    <source>
        <dbReference type="Google" id="ProtNLM"/>
    </source>
</evidence>
<proteinExistence type="inferred from homology"/>
<keyword evidence="6" id="KW-0653">Protein transport</keyword>
<evidence type="ECO:0000256" key="6">
    <source>
        <dbReference type="ARBA" id="ARBA00022927"/>
    </source>
</evidence>
<evidence type="ECO:0000256" key="3">
    <source>
        <dbReference type="ARBA" id="ARBA00022448"/>
    </source>
</evidence>
<dbReference type="InterPro" id="IPR037363">
    <property type="entry name" value="Sec13/Seh1_fam"/>
</dbReference>
<comment type="subcellular location">
    <subcellularLocation>
        <location evidence="1">Nucleus envelope</location>
    </subcellularLocation>
</comment>
<dbReference type="GO" id="GO:0034198">
    <property type="term" value="P:cellular response to amino acid starvation"/>
    <property type="evidence" value="ECO:0007669"/>
    <property type="project" value="TreeGrafter"/>
</dbReference>
<dbReference type="Gene3D" id="2.130.10.10">
    <property type="entry name" value="YVTN repeat-like/Quinoprotein amine dehydrogenase"/>
    <property type="match status" value="1"/>
</dbReference>
<dbReference type="EMBL" id="HBKR01016323">
    <property type="protein sequence ID" value="CAE2304284.1"/>
    <property type="molecule type" value="Transcribed_RNA"/>
</dbReference>
<feature type="repeat" description="WD" evidence="8">
    <location>
        <begin position="273"/>
        <end position="305"/>
    </location>
</feature>
<dbReference type="PANTHER" id="PTHR11024:SF3">
    <property type="entry name" value="NUCLEOPORIN SEH1"/>
    <property type="match status" value="1"/>
</dbReference>
<evidence type="ECO:0000313" key="9">
    <source>
        <dbReference type="EMBL" id="CAE2304284.1"/>
    </source>
</evidence>
<feature type="repeat" description="WD" evidence="8">
    <location>
        <begin position="56"/>
        <end position="90"/>
    </location>
</feature>
<protein>
    <recommendedName>
        <fullName evidence="10">Anaphase-promoting complex subunit 4 WD40 domain-containing protein</fullName>
    </recommendedName>
</protein>
<dbReference type="InterPro" id="IPR036322">
    <property type="entry name" value="WD40_repeat_dom_sf"/>
</dbReference>
<comment type="similarity">
    <text evidence="2">Belongs to the WD repeat SEC13 family.</text>
</comment>
<evidence type="ECO:0000256" key="2">
    <source>
        <dbReference type="ARBA" id="ARBA00010102"/>
    </source>
</evidence>
<keyword evidence="4 8" id="KW-0853">WD repeat</keyword>
<evidence type="ECO:0000256" key="4">
    <source>
        <dbReference type="ARBA" id="ARBA00022574"/>
    </source>
</evidence>
<sequence>MAMRQFKQFPTKHTDILHDVSYDYYGKRIATSSSDGQVKVFDLDERGEWYCSSTLPEGHRGAVFKVDWAHPEFGQVLASCSFDKQVVIWEERPVADKKSDKNSKMWKNVAFFVDSREPVYDVKFAPQHLGLKVATCSGDGNIRIYEAVDVMNLSNWSMIHQFHAFAQKAPPSSNHGMSLSWNTSTFDPASLVVAGMGDKNPRIWEYNESHRVWQTVGVLEGNEDLVNDVAWAPNVGRSYELIATAGKDGSVRIWKVKREEEGVYRATKESGLETARKDPVSRVQWNSTGTILASSCDDGSVRMWKNNFFGKWSCLSVVQSSDGNGRF</sequence>
<keyword evidence="3" id="KW-0813">Transport</keyword>
<reference evidence="9" key="1">
    <citation type="submission" date="2021-01" db="EMBL/GenBank/DDBJ databases">
        <authorList>
            <person name="Corre E."/>
            <person name="Pelletier E."/>
            <person name="Niang G."/>
            <person name="Scheremetjew M."/>
            <person name="Finn R."/>
            <person name="Kale V."/>
            <person name="Holt S."/>
            <person name="Cochrane G."/>
            <person name="Meng A."/>
            <person name="Brown T."/>
            <person name="Cohen L."/>
        </authorList>
    </citation>
    <scope>NUCLEOTIDE SEQUENCE</scope>
    <source>
        <strain evidence="9">SoJaBio B1-5/56/2</strain>
    </source>
</reference>
<accession>A0A7S4KT93</accession>
<feature type="repeat" description="WD" evidence="8">
    <location>
        <begin position="10"/>
        <end position="44"/>
    </location>
</feature>
<dbReference type="PANTHER" id="PTHR11024">
    <property type="entry name" value="NUCLEAR PORE COMPLEX PROTEIN SEC13 / SEH1 FAMILY MEMBER"/>
    <property type="match status" value="1"/>
</dbReference>
<evidence type="ECO:0000256" key="8">
    <source>
        <dbReference type="PROSITE-ProRule" id="PRU00221"/>
    </source>
</evidence>
<dbReference type="GO" id="GO:0031080">
    <property type="term" value="C:nuclear pore outer ring"/>
    <property type="evidence" value="ECO:0007669"/>
    <property type="project" value="TreeGrafter"/>
</dbReference>
<dbReference type="Pfam" id="PF00400">
    <property type="entry name" value="WD40"/>
    <property type="match status" value="5"/>
</dbReference>
<name>A0A7S4KT93_9EUKA</name>
<keyword evidence="5" id="KW-0677">Repeat</keyword>
<dbReference type="GO" id="GO:1904263">
    <property type="term" value="P:positive regulation of TORC1 signaling"/>
    <property type="evidence" value="ECO:0007669"/>
    <property type="project" value="TreeGrafter"/>
</dbReference>
<dbReference type="InterPro" id="IPR015943">
    <property type="entry name" value="WD40/YVTN_repeat-like_dom_sf"/>
</dbReference>
<organism evidence="9">
    <name type="scientific">Paramoeba aestuarina</name>
    <dbReference type="NCBI Taxonomy" id="180227"/>
    <lineage>
        <taxon>Eukaryota</taxon>
        <taxon>Amoebozoa</taxon>
        <taxon>Discosea</taxon>
        <taxon>Flabellinia</taxon>
        <taxon>Dactylopodida</taxon>
        <taxon>Paramoebidae</taxon>
        <taxon>Paramoeba</taxon>
    </lineage>
</organism>